<organism evidence="2 3">
    <name type="scientific">Cyphellophora attinorum</name>
    <dbReference type="NCBI Taxonomy" id="1664694"/>
    <lineage>
        <taxon>Eukaryota</taxon>
        <taxon>Fungi</taxon>
        <taxon>Dikarya</taxon>
        <taxon>Ascomycota</taxon>
        <taxon>Pezizomycotina</taxon>
        <taxon>Eurotiomycetes</taxon>
        <taxon>Chaetothyriomycetidae</taxon>
        <taxon>Chaetothyriales</taxon>
        <taxon>Cyphellophoraceae</taxon>
        <taxon>Cyphellophora</taxon>
    </lineage>
</organism>
<dbReference type="InterPro" id="IPR000182">
    <property type="entry name" value="GNAT_dom"/>
</dbReference>
<dbReference type="EMBL" id="LFJN01000030">
    <property type="protein sequence ID" value="KPI36588.1"/>
    <property type="molecule type" value="Genomic_DNA"/>
</dbReference>
<dbReference type="GO" id="GO:1990189">
    <property type="term" value="F:protein N-terminal-serine acetyltransferase activity"/>
    <property type="evidence" value="ECO:0007669"/>
    <property type="project" value="TreeGrafter"/>
</dbReference>
<dbReference type="Proteomes" id="UP000038010">
    <property type="component" value="Unassembled WGS sequence"/>
</dbReference>
<dbReference type="GO" id="GO:0008999">
    <property type="term" value="F:protein-N-terminal-alanine acetyltransferase activity"/>
    <property type="evidence" value="ECO:0007669"/>
    <property type="project" value="TreeGrafter"/>
</dbReference>
<dbReference type="PANTHER" id="PTHR43441">
    <property type="entry name" value="RIBOSOMAL-PROTEIN-SERINE ACETYLTRANSFERASE"/>
    <property type="match status" value="1"/>
</dbReference>
<reference evidence="2 3" key="1">
    <citation type="submission" date="2015-06" db="EMBL/GenBank/DDBJ databases">
        <title>Draft genome of the ant-associated black yeast Phialophora attae CBS 131958.</title>
        <authorList>
            <person name="Moreno L.F."/>
            <person name="Stielow B.J."/>
            <person name="de Hoog S."/>
            <person name="Vicente V.A."/>
            <person name="Weiss V.A."/>
            <person name="de Vries M."/>
            <person name="Cruz L.M."/>
            <person name="Souza E.M."/>
        </authorList>
    </citation>
    <scope>NUCLEOTIDE SEQUENCE [LARGE SCALE GENOMIC DNA]</scope>
    <source>
        <strain evidence="2 3">CBS 131958</strain>
    </source>
</reference>
<dbReference type="AlphaFoldDB" id="A0A0N0NJ74"/>
<name>A0A0N0NJ74_9EURO</name>
<dbReference type="PANTHER" id="PTHR43441:SF5">
    <property type="entry name" value="FAMILY ACETYLTRANSFERASE, PUTATIVE-RELATED"/>
    <property type="match status" value="1"/>
</dbReference>
<evidence type="ECO:0000313" key="2">
    <source>
        <dbReference type="EMBL" id="KPI36588.1"/>
    </source>
</evidence>
<dbReference type="InterPro" id="IPR016181">
    <property type="entry name" value="Acyl_CoA_acyltransferase"/>
</dbReference>
<dbReference type="SUPFAM" id="SSF55729">
    <property type="entry name" value="Acyl-CoA N-acyltransferases (Nat)"/>
    <property type="match status" value="1"/>
</dbReference>
<proteinExistence type="predicted"/>
<keyword evidence="3" id="KW-1185">Reference proteome</keyword>
<gene>
    <name evidence="2" type="ORF">AB675_4321</name>
</gene>
<sequence>MSSDYNFCFPLDLSQLENDRLKLVPFDTNIDLHANLYTSHTTSTPAALVNFDYLPYGPFSTPEDFLNWYNPHIRDQINVVWFAIFVKPKDGAVKHGDEVPDGSRFAGVISYLNADVGMASVELGHLNILPPHQRTFVNTHACGLLLNYALNPPAGVTINAPSLYTPQTPRLVSGPGGLGLRRAQWFANALNAPSRRAAERLGYQYEGTLRWHRILPAHKIDKLGSEDTEKKRPWNDNRGSARDSVVLGLCWDDWLQNGGREHVQKLMARV</sequence>
<dbReference type="OrthoDB" id="41238at2759"/>
<dbReference type="Pfam" id="PF13302">
    <property type="entry name" value="Acetyltransf_3"/>
    <property type="match status" value="1"/>
</dbReference>
<evidence type="ECO:0000313" key="3">
    <source>
        <dbReference type="Proteomes" id="UP000038010"/>
    </source>
</evidence>
<protein>
    <recommendedName>
        <fullName evidence="1">N-acetyltransferase domain-containing protein</fullName>
    </recommendedName>
</protein>
<dbReference type="GeneID" id="28736330"/>
<feature type="domain" description="N-acetyltransferase" evidence="1">
    <location>
        <begin position="20"/>
        <end position="204"/>
    </location>
</feature>
<comment type="caution">
    <text evidence="2">The sequence shown here is derived from an EMBL/GenBank/DDBJ whole genome shotgun (WGS) entry which is preliminary data.</text>
</comment>
<accession>A0A0N0NJ74</accession>
<evidence type="ECO:0000259" key="1">
    <source>
        <dbReference type="Pfam" id="PF13302"/>
    </source>
</evidence>
<dbReference type="VEuPathDB" id="FungiDB:AB675_4321"/>
<dbReference type="InterPro" id="IPR051908">
    <property type="entry name" value="Ribosomal_N-acetyltransferase"/>
</dbReference>
<dbReference type="Gene3D" id="3.40.630.30">
    <property type="match status" value="1"/>
</dbReference>
<dbReference type="RefSeq" id="XP_017996551.1">
    <property type="nucleotide sequence ID" value="XM_018144450.1"/>
</dbReference>